<reference evidence="1 2" key="1">
    <citation type="submission" date="2019-03" db="EMBL/GenBank/DDBJ databases">
        <title>Genomic Encyclopedia of Type Strains, Phase IV (KMG-IV): sequencing the most valuable type-strain genomes for metagenomic binning, comparative biology and taxonomic classification.</title>
        <authorList>
            <person name="Goeker M."/>
        </authorList>
    </citation>
    <scope>NUCLEOTIDE SEQUENCE [LARGE SCALE GENOMIC DNA]</scope>
    <source>
        <strain evidence="1 2">DSM 28697</strain>
    </source>
</reference>
<name>A0A4R6TVK8_9BACI</name>
<gene>
    <name evidence="1" type="ORF">EV213_12283</name>
</gene>
<evidence type="ECO:0000313" key="2">
    <source>
        <dbReference type="Proteomes" id="UP000295632"/>
    </source>
</evidence>
<accession>A0A4R6TVK8</accession>
<keyword evidence="2" id="KW-1185">Reference proteome</keyword>
<organism evidence="1 2">
    <name type="scientific">Aureibacillus halotolerans</name>
    <dbReference type="NCBI Taxonomy" id="1508390"/>
    <lineage>
        <taxon>Bacteria</taxon>
        <taxon>Bacillati</taxon>
        <taxon>Bacillota</taxon>
        <taxon>Bacilli</taxon>
        <taxon>Bacillales</taxon>
        <taxon>Bacillaceae</taxon>
        <taxon>Aureibacillus</taxon>
    </lineage>
</organism>
<sequence length="113" mass="12890">MILIPDEFGRVILETFQPTEAQRKEGVEVAELPKPEHREGKEPVLYINEQGQPYYKYVERPLNETEKLNKEIDALKADLEANQLDNFEMMATIYEMILANQAPPEGGDPNGTV</sequence>
<dbReference type="EMBL" id="SNYJ01000022">
    <property type="protein sequence ID" value="TDQ35296.1"/>
    <property type="molecule type" value="Genomic_DNA"/>
</dbReference>
<dbReference type="RefSeq" id="WP_133582002.1">
    <property type="nucleotide sequence ID" value="NZ_SNYJ01000022.1"/>
</dbReference>
<dbReference type="AlphaFoldDB" id="A0A4R6TVK8"/>
<dbReference type="Proteomes" id="UP000295632">
    <property type="component" value="Unassembled WGS sequence"/>
</dbReference>
<protein>
    <submittedName>
        <fullName evidence="1">Uncharacterized protein</fullName>
    </submittedName>
</protein>
<proteinExistence type="predicted"/>
<evidence type="ECO:0000313" key="1">
    <source>
        <dbReference type="EMBL" id="TDQ35296.1"/>
    </source>
</evidence>
<comment type="caution">
    <text evidence="1">The sequence shown here is derived from an EMBL/GenBank/DDBJ whole genome shotgun (WGS) entry which is preliminary data.</text>
</comment>